<gene>
    <name evidence="1" type="ORF">FGO68_gene10847</name>
</gene>
<name>A0A8J8TBC2_HALGN</name>
<organism evidence="1 2">
    <name type="scientific">Halteria grandinella</name>
    <dbReference type="NCBI Taxonomy" id="5974"/>
    <lineage>
        <taxon>Eukaryota</taxon>
        <taxon>Sar</taxon>
        <taxon>Alveolata</taxon>
        <taxon>Ciliophora</taxon>
        <taxon>Intramacronucleata</taxon>
        <taxon>Spirotrichea</taxon>
        <taxon>Stichotrichia</taxon>
        <taxon>Sporadotrichida</taxon>
        <taxon>Halteriidae</taxon>
        <taxon>Halteria</taxon>
    </lineage>
</organism>
<dbReference type="Proteomes" id="UP000785679">
    <property type="component" value="Unassembled WGS sequence"/>
</dbReference>
<evidence type="ECO:0000313" key="2">
    <source>
        <dbReference type="Proteomes" id="UP000785679"/>
    </source>
</evidence>
<evidence type="ECO:0000313" key="1">
    <source>
        <dbReference type="EMBL" id="TNV88218.1"/>
    </source>
</evidence>
<accession>A0A8J8TBC2</accession>
<protein>
    <submittedName>
        <fullName evidence="1">Uncharacterized protein</fullName>
    </submittedName>
</protein>
<reference evidence="1" key="1">
    <citation type="submission" date="2019-06" db="EMBL/GenBank/DDBJ databases">
        <authorList>
            <person name="Zheng W."/>
        </authorList>
    </citation>
    <scope>NUCLEOTIDE SEQUENCE</scope>
    <source>
        <strain evidence="1">QDHG01</strain>
    </source>
</reference>
<dbReference type="EMBL" id="RRYP01000025">
    <property type="protein sequence ID" value="TNV88218.1"/>
    <property type="molecule type" value="Genomic_DNA"/>
</dbReference>
<keyword evidence="2" id="KW-1185">Reference proteome</keyword>
<proteinExistence type="predicted"/>
<dbReference type="AlphaFoldDB" id="A0A8J8TBC2"/>
<sequence>MKLLRRGANVLIDEDLCVCKNYINCISQESIINIKQKFIQCGKKTNSESGVRSVPGRSHCSQWVAQPLYSQAYTTLKFKQPRSVSHPSLRVLDTTSRQQRRALTELLSRVVPKSSFLARECPTRPPPYRPSSRTHTWALSQQGPPKINWESRQIKMWPTYLFFIKRIQ</sequence>
<comment type="caution">
    <text evidence="1">The sequence shown here is derived from an EMBL/GenBank/DDBJ whole genome shotgun (WGS) entry which is preliminary data.</text>
</comment>